<dbReference type="STRING" id="561720.SAMN06275492_12713"/>
<keyword evidence="3" id="KW-0808">Transferase</keyword>
<dbReference type="Pfam" id="PF00551">
    <property type="entry name" value="Formyl_trans_N"/>
    <property type="match status" value="1"/>
</dbReference>
<dbReference type="GO" id="GO:0005829">
    <property type="term" value="C:cytosol"/>
    <property type="evidence" value="ECO:0007669"/>
    <property type="project" value="TreeGrafter"/>
</dbReference>
<evidence type="ECO:0000259" key="2">
    <source>
        <dbReference type="Pfam" id="PF02911"/>
    </source>
</evidence>
<dbReference type="InterPro" id="IPR002376">
    <property type="entry name" value="Formyl_transf_N"/>
</dbReference>
<dbReference type="SUPFAM" id="SSF53328">
    <property type="entry name" value="Formyltransferase"/>
    <property type="match status" value="1"/>
</dbReference>
<dbReference type="InterPro" id="IPR005793">
    <property type="entry name" value="Formyl_trans_C"/>
</dbReference>
<gene>
    <name evidence="3" type="ORF">SAMN06275492_12713</name>
</gene>
<dbReference type="OrthoDB" id="9802815at2"/>
<sequence length="320" mass="35283">MTRPSTVVFAYSEVGYRCLETLLDRGVNVTAVITYTDSPSEEIWFRSVADLARSRGIEPWLNLDLSDKETFKAIKALKPKVMFSFYYRDLIPDKVLKLAKLGAFNMHGSLLPRYRGRACINWAVLNGETETGATLHRMTEKADRGNIVDQEVVSIGQSDTAKDVFLKVADAATEILNRSLDSIESGEAKGVPQDDSLATTFGGRKPEDGLIRWDQSSKRIYDLIRAVTRPYPGAFSFFGDKKVYFWWGTPLEGASLGQPGSVISLDPLVVSTGKGNLKVDKVQVHGEEEIDGISFAKSYLRLGATFTTEPKPACPASKGI</sequence>
<proteinExistence type="predicted"/>
<protein>
    <submittedName>
        <fullName evidence="3">Methionyl-tRNA formyltransferase</fullName>
    </submittedName>
</protein>
<keyword evidence="4" id="KW-1185">Reference proteome</keyword>
<evidence type="ECO:0000313" key="3">
    <source>
        <dbReference type="EMBL" id="SMG39974.1"/>
    </source>
</evidence>
<dbReference type="Proteomes" id="UP000193355">
    <property type="component" value="Unassembled WGS sequence"/>
</dbReference>
<dbReference type="InterPro" id="IPR011034">
    <property type="entry name" value="Formyl_transferase-like_C_sf"/>
</dbReference>
<dbReference type="CDD" id="cd08702">
    <property type="entry name" value="Arna_FMT_C"/>
    <property type="match status" value="1"/>
</dbReference>
<reference evidence="4" key="1">
    <citation type="submission" date="2017-04" db="EMBL/GenBank/DDBJ databases">
        <authorList>
            <person name="Varghese N."/>
            <person name="Submissions S."/>
        </authorList>
    </citation>
    <scope>NUCLEOTIDE SEQUENCE [LARGE SCALE GENOMIC DNA]</scope>
    <source>
        <strain evidence="4">USBA 82</strain>
    </source>
</reference>
<dbReference type="RefSeq" id="WP_085545142.1">
    <property type="nucleotide sequence ID" value="NZ_FXBB01000027.1"/>
</dbReference>
<dbReference type="NCBIfam" id="NF005414">
    <property type="entry name" value="PRK06988.1"/>
    <property type="match status" value="1"/>
</dbReference>
<evidence type="ECO:0000259" key="1">
    <source>
        <dbReference type="Pfam" id="PF00551"/>
    </source>
</evidence>
<dbReference type="SUPFAM" id="SSF50486">
    <property type="entry name" value="FMT C-terminal domain-like"/>
    <property type="match status" value="1"/>
</dbReference>
<dbReference type="PANTHER" id="PTHR11138:SF5">
    <property type="entry name" value="METHIONYL-TRNA FORMYLTRANSFERASE, MITOCHONDRIAL"/>
    <property type="match status" value="1"/>
</dbReference>
<dbReference type="EMBL" id="FXBB01000027">
    <property type="protein sequence ID" value="SMG39974.1"/>
    <property type="molecule type" value="Genomic_DNA"/>
</dbReference>
<feature type="domain" description="Formyl transferase N-terminal" evidence="1">
    <location>
        <begin position="24"/>
        <end position="178"/>
    </location>
</feature>
<dbReference type="PANTHER" id="PTHR11138">
    <property type="entry name" value="METHIONYL-TRNA FORMYLTRANSFERASE"/>
    <property type="match status" value="1"/>
</dbReference>
<dbReference type="Gene3D" id="3.40.50.12230">
    <property type="match status" value="1"/>
</dbReference>
<accession>A0A1X7KG75</accession>
<evidence type="ECO:0000313" key="4">
    <source>
        <dbReference type="Proteomes" id="UP000193355"/>
    </source>
</evidence>
<dbReference type="AlphaFoldDB" id="A0A1X7KG75"/>
<dbReference type="Pfam" id="PF02911">
    <property type="entry name" value="Formyl_trans_C"/>
    <property type="match status" value="1"/>
</dbReference>
<feature type="domain" description="Formyl transferase C-terminal" evidence="2">
    <location>
        <begin position="205"/>
        <end position="299"/>
    </location>
</feature>
<name>A0A1X7KG75_9BACT</name>
<dbReference type="InterPro" id="IPR036477">
    <property type="entry name" value="Formyl_transf_N_sf"/>
</dbReference>
<organism evidence="3 4">
    <name type="scientific">Dethiosulfovibrio salsuginis</name>
    <dbReference type="NCBI Taxonomy" id="561720"/>
    <lineage>
        <taxon>Bacteria</taxon>
        <taxon>Thermotogati</taxon>
        <taxon>Synergistota</taxon>
        <taxon>Synergistia</taxon>
        <taxon>Synergistales</taxon>
        <taxon>Dethiosulfovibrionaceae</taxon>
        <taxon>Dethiosulfovibrio</taxon>
    </lineage>
</organism>
<dbReference type="GO" id="GO:0004479">
    <property type="term" value="F:methionyl-tRNA formyltransferase activity"/>
    <property type="evidence" value="ECO:0007669"/>
    <property type="project" value="TreeGrafter"/>
</dbReference>